<feature type="compositionally biased region" description="Low complexity" evidence="1">
    <location>
        <begin position="287"/>
        <end position="306"/>
    </location>
</feature>
<organism evidence="3 4">
    <name type="scientific">Dacryopinax primogenitus (strain DJM 731)</name>
    <name type="common">Brown rot fungus</name>
    <dbReference type="NCBI Taxonomy" id="1858805"/>
    <lineage>
        <taxon>Eukaryota</taxon>
        <taxon>Fungi</taxon>
        <taxon>Dikarya</taxon>
        <taxon>Basidiomycota</taxon>
        <taxon>Agaricomycotina</taxon>
        <taxon>Dacrymycetes</taxon>
        <taxon>Dacrymycetales</taxon>
        <taxon>Dacrymycetaceae</taxon>
        <taxon>Dacryopinax</taxon>
    </lineage>
</organism>
<evidence type="ECO:0000256" key="1">
    <source>
        <dbReference type="SAM" id="MobiDB-lite"/>
    </source>
</evidence>
<dbReference type="AlphaFoldDB" id="M5G671"/>
<dbReference type="HOGENOM" id="CLU_616803_0_0_1"/>
<keyword evidence="2" id="KW-1133">Transmembrane helix</keyword>
<gene>
    <name evidence="3" type="ORF">DACRYDRAFT_118019</name>
</gene>
<feature type="transmembrane region" description="Helical" evidence="2">
    <location>
        <begin position="89"/>
        <end position="108"/>
    </location>
</feature>
<keyword evidence="2" id="KW-0812">Transmembrane</keyword>
<keyword evidence="4" id="KW-1185">Reference proteome</keyword>
<keyword evidence="2" id="KW-0472">Membrane</keyword>
<dbReference type="STRING" id="1858805.M5G671"/>
<evidence type="ECO:0000313" key="3">
    <source>
        <dbReference type="EMBL" id="EJT99262.1"/>
    </source>
</evidence>
<feature type="region of interest" description="Disordered" evidence="1">
    <location>
        <begin position="20"/>
        <end position="46"/>
    </location>
</feature>
<reference evidence="3 4" key="1">
    <citation type="journal article" date="2012" name="Science">
        <title>The Paleozoic origin of enzymatic lignin decomposition reconstructed from 31 fungal genomes.</title>
        <authorList>
            <person name="Floudas D."/>
            <person name="Binder M."/>
            <person name="Riley R."/>
            <person name="Barry K."/>
            <person name="Blanchette R.A."/>
            <person name="Henrissat B."/>
            <person name="Martinez A.T."/>
            <person name="Otillar R."/>
            <person name="Spatafora J.W."/>
            <person name="Yadav J.S."/>
            <person name="Aerts A."/>
            <person name="Benoit I."/>
            <person name="Boyd A."/>
            <person name="Carlson A."/>
            <person name="Copeland A."/>
            <person name="Coutinho P.M."/>
            <person name="de Vries R.P."/>
            <person name="Ferreira P."/>
            <person name="Findley K."/>
            <person name="Foster B."/>
            <person name="Gaskell J."/>
            <person name="Glotzer D."/>
            <person name="Gorecki P."/>
            <person name="Heitman J."/>
            <person name="Hesse C."/>
            <person name="Hori C."/>
            <person name="Igarashi K."/>
            <person name="Jurgens J.A."/>
            <person name="Kallen N."/>
            <person name="Kersten P."/>
            <person name="Kohler A."/>
            <person name="Kuees U."/>
            <person name="Kumar T.K.A."/>
            <person name="Kuo A."/>
            <person name="LaButti K."/>
            <person name="Larrondo L.F."/>
            <person name="Lindquist E."/>
            <person name="Ling A."/>
            <person name="Lombard V."/>
            <person name="Lucas S."/>
            <person name="Lundell T."/>
            <person name="Martin R."/>
            <person name="McLaughlin D.J."/>
            <person name="Morgenstern I."/>
            <person name="Morin E."/>
            <person name="Murat C."/>
            <person name="Nagy L.G."/>
            <person name="Nolan M."/>
            <person name="Ohm R.A."/>
            <person name="Patyshakuliyeva A."/>
            <person name="Rokas A."/>
            <person name="Ruiz-Duenas F.J."/>
            <person name="Sabat G."/>
            <person name="Salamov A."/>
            <person name="Samejima M."/>
            <person name="Schmutz J."/>
            <person name="Slot J.C."/>
            <person name="St John F."/>
            <person name="Stenlid J."/>
            <person name="Sun H."/>
            <person name="Sun S."/>
            <person name="Syed K."/>
            <person name="Tsang A."/>
            <person name="Wiebenga A."/>
            <person name="Young D."/>
            <person name="Pisabarro A."/>
            <person name="Eastwood D.C."/>
            <person name="Martin F."/>
            <person name="Cullen D."/>
            <person name="Grigoriev I.V."/>
            <person name="Hibbett D.S."/>
        </authorList>
    </citation>
    <scope>NUCLEOTIDE SEQUENCE [LARGE SCALE GENOMIC DNA]</scope>
    <source>
        <strain evidence="3 4">DJM-731 SS1</strain>
    </source>
</reference>
<feature type="region of interest" description="Disordered" evidence="1">
    <location>
        <begin position="122"/>
        <end position="329"/>
    </location>
</feature>
<accession>M5G671</accession>
<evidence type="ECO:0000256" key="2">
    <source>
        <dbReference type="SAM" id="Phobius"/>
    </source>
</evidence>
<name>M5G671_DACPD</name>
<feature type="compositionally biased region" description="Pro residues" evidence="1">
    <location>
        <begin position="270"/>
        <end position="283"/>
    </location>
</feature>
<dbReference type="PRINTS" id="PR01217">
    <property type="entry name" value="PRICHEXTENSN"/>
</dbReference>
<feature type="compositionally biased region" description="Pro residues" evidence="1">
    <location>
        <begin position="204"/>
        <end position="259"/>
    </location>
</feature>
<sequence length="444" mass="48595">MTSMIAVRYAPNALVEPRSPIAPSYPAQASKSASHPEMTHQGSWSPVIPHPPNLAIHISYSALVRLTNYTTTTQSYRSLHKTQHIKMRYAYLLAALAFTAPALAYPLAKNDQDTNIALPTEQQPSEVQAVSSHHSHYCHGRHHCHPRHRHRHHHGPHRHHHGRHGYWHRHHRHYRHAHEHVDKESAPSSPTSPSPEPSSSSPGPSSPSPEPSSPSPEPSSPSPEPSSPSPEPSSPSPEPSSPSPEPSSPSPEPSSPSPEAPSKESAPSSPTSPSPEPSSPSPEVPSKESAPSSPTSPSHVPSSPSPKALSARSFEDDQVGSITPRKRGPGAWVVAEVHSSDDPHSLANRWKTLKWGFFLRKHWHHSPPWMAHIRFSEPPMPEDDTQSPMDGDFAFSEPEDDREFMFEDDTEINPPVAAGAAQMRLFKTSGPSHLSRSSSDHRIA</sequence>
<feature type="compositionally biased region" description="Polar residues" evidence="1">
    <location>
        <begin position="122"/>
        <end position="132"/>
    </location>
</feature>
<evidence type="ECO:0000313" key="4">
    <source>
        <dbReference type="Proteomes" id="UP000030653"/>
    </source>
</evidence>
<dbReference type="GeneID" id="63685572"/>
<dbReference type="EMBL" id="JH795870">
    <property type="protein sequence ID" value="EJT99262.1"/>
    <property type="molecule type" value="Genomic_DNA"/>
</dbReference>
<protein>
    <submittedName>
        <fullName evidence="3">Uncharacterized protein</fullName>
    </submittedName>
</protein>
<dbReference type="RefSeq" id="XP_040626160.1">
    <property type="nucleotide sequence ID" value="XM_040770510.1"/>
</dbReference>
<proteinExistence type="predicted"/>
<feature type="compositionally biased region" description="Basic residues" evidence="1">
    <location>
        <begin position="133"/>
        <end position="178"/>
    </location>
</feature>
<dbReference type="Proteomes" id="UP000030653">
    <property type="component" value="Unassembled WGS sequence"/>
</dbReference>